<dbReference type="NCBIfam" id="TIGR04418">
    <property type="entry name" value="PriB_gamma"/>
    <property type="match status" value="1"/>
</dbReference>
<keyword evidence="6" id="KW-1185">Reference proteome</keyword>
<proteinExistence type="inferred from homology"/>
<dbReference type="EMBL" id="JAVCAP010000014">
    <property type="protein sequence ID" value="MDP8567725.1"/>
    <property type="molecule type" value="Genomic_DNA"/>
</dbReference>
<protein>
    <recommendedName>
        <fullName evidence="4">Replication restart protein PriB</fullName>
    </recommendedName>
</protein>
<comment type="similarity">
    <text evidence="4">Belongs to the PriB family.</text>
</comment>
<comment type="subunit">
    <text evidence="4">Homodimer. Interacts with PriA and DnaT. Component of the replication restart primosome. Primosome assembly occurs via a 'hand-off' mechanism. PriA binds to replication forks, subsequently PriB then DnaT bind; DnaT then displaces ssDNA to generate the helicase loading substrate.</text>
</comment>
<gene>
    <name evidence="4 5" type="primary">priB</name>
    <name evidence="5" type="ORF">Q9291_07670</name>
</gene>
<evidence type="ECO:0000313" key="5">
    <source>
        <dbReference type="EMBL" id="MDP8567725.1"/>
    </source>
</evidence>
<evidence type="ECO:0000256" key="4">
    <source>
        <dbReference type="HAMAP-Rule" id="MF_00720"/>
    </source>
</evidence>
<dbReference type="PIRSF" id="PIRSF003135">
    <property type="entry name" value="Primosomal_n"/>
    <property type="match status" value="1"/>
</dbReference>
<evidence type="ECO:0000256" key="1">
    <source>
        <dbReference type="ARBA" id="ARBA00022515"/>
    </source>
</evidence>
<dbReference type="Proteomes" id="UP001225906">
    <property type="component" value="Unassembled WGS sequence"/>
</dbReference>
<evidence type="ECO:0000313" key="6">
    <source>
        <dbReference type="Proteomes" id="UP001225906"/>
    </source>
</evidence>
<accession>A0ABT9JT50</accession>
<evidence type="ECO:0000256" key="3">
    <source>
        <dbReference type="ARBA" id="ARBA00023125"/>
    </source>
</evidence>
<dbReference type="InterPro" id="IPR012340">
    <property type="entry name" value="NA-bd_OB-fold"/>
</dbReference>
<dbReference type="SUPFAM" id="SSF50249">
    <property type="entry name" value="Nucleic acid-binding proteins"/>
    <property type="match status" value="1"/>
</dbReference>
<dbReference type="HAMAP" id="MF_00720">
    <property type="entry name" value="PriB"/>
    <property type="match status" value="1"/>
</dbReference>
<keyword evidence="2 4" id="KW-0235">DNA replication</keyword>
<sequence length="103" mass="11412">MNTLVIAATVQAIEPLGYTPAGLPLLRLQLQHDSEQLEAGLNRKVQCVLPAVLIGEKARLTLQTGDQIKAKGFLSRRSAKSTQVVMHIQEIQLIQQLQILKEF</sequence>
<reference evidence="6" key="1">
    <citation type="journal article" date="2019" name="Int. J. Syst. Evol. Microbiol.">
        <title>The Global Catalogue of Microorganisms (GCM) 10K type strain sequencing project: providing services to taxonomists for standard genome sequencing and annotation.</title>
        <authorList>
            <consortium name="The Broad Institute Genomics Platform"/>
            <consortium name="The Broad Institute Genome Sequencing Center for Infectious Disease"/>
            <person name="Wu L."/>
            <person name="Ma J."/>
        </authorList>
    </citation>
    <scope>NUCLEOTIDE SEQUENCE [LARGE SCALE GENOMIC DNA]</scope>
    <source>
        <strain evidence="6">VKM B-3159</strain>
    </source>
</reference>
<comment type="function">
    <text evidence="4">Involved in the restart of stalled replication forks, which reloads the replicative helicase on sites other than the origin of replication; the PriA-PriB pathway is the major replication restart pathway. During primosome assembly it facilitates complex formation between PriA and DnaT on DNA; stabilizes PriA on DNA. Stimulates the DNA unwinding activity of PriA helicase.</text>
</comment>
<organism evidence="5 6">
    <name type="scientific">Methylophilus aquaticus</name>
    <dbReference type="NCBI Taxonomy" id="1971610"/>
    <lineage>
        <taxon>Bacteria</taxon>
        <taxon>Pseudomonadati</taxon>
        <taxon>Pseudomonadota</taxon>
        <taxon>Betaproteobacteria</taxon>
        <taxon>Nitrosomonadales</taxon>
        <taxon>Methylophilaceae</taxon>
        <taxon>Methylophilus</taxon>
    </lineage>
</organism>
<keyword evidence="1 4" id="KW-0639">Primosome</keyword>
<dbReference type="PROSITE" id="PS50935">
    <property type="entry name" value="SSB"/>
    <property type="match status" value="1"/>
</dbReference>
<name>A0ABT9JT50_9PROT</name>
<dbReference type="InterPro" id="IPR000424">
    <property type="entry name" value="Primosome_PriB/ssb"/>
</dbReference>
<dbReference type="Pfam" id="PF22657">
    <property type="entry name" value="SSB_1"/>
    <property type="match status" value="1"/>
</dbReference>
<evidence type="ECO:0000256" key="2">
    <source>
        <dbReference type="ARBA" id="ARBA00022705"/>
    </source>
</evidence>
<keyword evidence="3 4" id="KW-0238">DNA-binding</keyword>
<dbReference type="InterPro" id="IPR023646">
    <property type="entry name" value="Prisomal_replication_PriB"/>
</dbReference>
<dbReference type="Gene3D" id="2.40.50.140">
    <property type="entry name" value="Nucleic acid-binding proteins"/>
    <property type="match status" value="1"/>
</dbReference>
<comment type="caution">
    <text evidence="5">The sequence shown here is derived from an EMBL/GenBank/DDBJ whole genome shotgun (WGS) entry which is preliminary data.</text>
</comment>
<dbReference type="RefSeq" id="WP_306389438.1">
    <property type="nucleotide sequence ID" value="NZ_JAVCAP010000014.1"/>
</dbReference>